<dbReference type="CDD" id="cd03801">
    <property type="entry name" value="GT4_PimA-like"/>
    <property type="match status" value="1"/>
</dbReference>
<comment type="caution">
    <text evidence="1">The sequence shown here is derived from an EMBL/GenBank/DDBJ whole genome shotgun (WGS) entry which is preliminary data.</text>
</comment>
<protein>
    <submittedName>
        <fullName evidence="1">Glycosyltransferase</fullName>
    </submittedName>
</protein>
<keyword evidence="1" id="KW-0808">Transferase</keyword>
<organism evidence="1 2">
    <name type="scientific">Caenispirillum salinarum AK4</name>
    <dbReference type="NCBI Taxonomy" id="1238182"/>
    <lineage>
        <taxon>Bacteria</taxon>
        <taxon>Pseudomonadati</taxon>
        <taxon>Pseudomonadota</taxon>
        <taxon>Alphaproteobacteria</taxon>
        <taxon>Rhodospirillales</taxon>
        <taxon>Novispirillaceae</taxon>
        <taxon>Caenispirillum</taxon>
    </lineage>
</organism>
<name>K9HLX5_9PROT</name>
<dbReference type="GO" id="GO:0016757">
    <property type="term" value="F:glycosyltransferase activity"/>
    <property type="evidence" value="ECO:0007669"/>
    <property type="project" value="TreeGrafter"/>
</dbReference>
<dbReference type="InterPro" id="IPR050194">
    <property type="entry name" value="Glycosyltransferase_grp1"/>
</dbReference>
<evidence type="ECO:0000313" key="2">
    <source>
        <dbReference type="Proteomes" id="UP000009881"/>
    </source>
</evidence>
<evidence type="ECO:0000313" key="1">
    <source>
        <dbReference type="EMBL" id="EKV29551.1"/>
    </source>
</evidence>
<dbReference type="Pfam" id="PF13692">
    <property type="entry name" value="Glyco_trans_1_4"/>
    <property type="match status" value="1"/>
</dbReference>
<keyword evidence="2" id="KW-1185">Reference proteome</keyword>
<dbReference type="OrthoDB" id="7249056at2"/>
<dbReference type="AlphaFoldDB" id="K9HLX5"/>
<dbReference type="PANTHER" id="PTHR45947">
    <property type="entry name" value="SULFOQUINOVOSYL TRANSFERASE SQD2"/>
    <property type="match status" value="1"/>
</dbReference>
<dbReference type="Proteomes" id="UP000009881">
    <property type="component" value="Unassembled WGS sequence"/>
</dbReference>
<dbReference type="PANTHER" id="PTHR45947:SF13">
    <property type="entry name" value="TRANSFERASE"/>
    <property type="match status" value="1"/>
</dbReference>
<gene>
    <name evidence="1" type="ORF">C882_0373</name>
</gene>
<dbReference type="RefSeq" id="WP_009541032.1">
    <property type="nucleotide sequence ID" value="NZ_ANHY01000012.1"/>
</dbReference>
<dbReference type="Gene3D" id="3.40.50.2000">
    <property type="entry name" value="Glycogen Phosphorylase B"/>
    <property type="match status" value="2"/>
</dbReference>
<dbReference type="eggNOG" id="COG0438">
    <property type="taxonomic scope" value="Bacteria"/>
</dbReference>
<dbReference type="SUPFAM" id="SSF53756">
    <property type="entry name" value="UDP-Glycosyltransferase/glycogen phosphorylase"/>
    <property type="match status" value="1"/>
</dbReference>
<sequence>MKVLMVHARYRHPGGEDVSAATEADALSAMGVSVERWTLPPEDGSGIRAFGRAVWNRATAAELAERVAAARPDIVHVQNFFPALSPLVHRTAARLGVPVVQSVRNWRLVCPAATRFRTGRPCDACAGHAIAWPALGRPCWRDSRTATAGAAAALGLHRLIGTWRRCVRAFVCPSAAVADMLPAFWPRAVVPNMTEAAAAGPGGGAIIYAGRLTPEKGVGLLADAWARFRGLPPLHVLGDGPARVTLEGQPNIVLLGQRPHAEVLERLAAARAVVVPSLWPEPFGRVVIEAAARGTPAIVSSAGGLPDLVEDGVTGFIVPAGSSAAIAGAVQGLHPAMRTAARAAFSRRFAAPVVAPRLLEVYRSCL</sequence>
<dbReference type="PATRIC" id="fig|1238182.3.peg.2588"/>
<reference evidence="1 2" key="1">
    <citation type="journal article" date="2013" name="Genome Announc.">
        <title>Draft Genome Sequence of an Alphaproteobacterium, Caenispirillum salinarum AK4(T), Isolated from a Solar Saltern.</title>
        <authorList>
            <person name="Khatri I."/>
            <person name="Singh A."/>
            <person name="Korpole S."/>
            <person name="Pinnaka A.K."/>
            <person name="Subramanian S."/>
        </authorList>
    </citation>
    <scope>NUCLEOTIDE SEQUENCE [LARGE SCALE GENOMIC DNA]</scope>
    <source>
        <strain evidence="1 2">AK4</strain>
    </source>
</reference>
<proteinExistence type="predicted"/>
<dbReference type="EMBL" id="ANHY01000012">
    <property type="protein sequence ID" value="EKV29551.1"/>
    <property type="molecule type" value="Genomic_DNA"/>
</dbReference>
<dbReference type="STRING" id="1238182.C882_0373"/>
<accession>K9HLX5</accession>